<evidence type="ECO:0008006" key="5">
    <source>
        <dbReference type="Google" id="ProtNLM"/>
    </source>
</evidence>
<comment type="caution">
    <text evidence="3">The sequence shown here is derived from an EMBL/GenBank/DDBJ whole genome shotgun (WGS) entry which is preliminary data.</text>
</comment>
<gene>
    <name evidence="3" type="ORF">GCM10007891_07060</name>
</gene>
<organism evidence="3 4">
    <name type="scientific">Methylophaga thalassica</name>
    <dbReference type="NCBI Taxonomy" id="40223"/>
    <lineage>
        <taxon>Bacteria</taxon>
        <taxon>Pseudomonadati</taxon>
        <taxon>Pseudomonadota</taxon>
        <taxon>Gammaproteobacteria</taxon>
        <taxon>Thiotrichales</taxon>
        <taxon>Piscirickettsiaceae</taxon>
        <taxon>Methylophaga</taxon>
    </lineage>
</organism>
<evidence type="ECO:0000256" key="2">
    <source>
        <dbReference type="SAM" id="SignalP"/>
    </source>
</evidence>
<feature type="chain" id="PRO_5046655982" description="VPLPA-CTERM protein sorting domain-containing protein" evidence="2">
    <location>
        <begin position="20"/>
        <end position="166"/>
    </location>
</feature>
<reference evidence="3" key="1">
    <citation type="journal article" date="2014" name="Int. J. Syst. Evol. Microbiol.">
        <title>Complete genome of a new Firmicutes species belonging to the dominant human colonic microbiota ('Ruminococcus bicirculans') reveals two chromosomes and a selective capacity to utilize plant glucans.</title>
        <authorList>
            <consortium name="NISC Comparative Sequencing Program"/>
            <person name="Wegmann U."/>
            <person name="Louis P."/>
            <person name="Goesmann A."/>
            <person name="Henrissat B."/>
            <person name="Duncan S.H."/>
            <person name="Flint H.J."/>
        </authorList>
    </citation>
    <scope>NUCLEOTIDE SEQUENCE</scope>
    <source>
        <strain evidence="3">NBRC 102424</strain>
    </source>
</reference>
<dbReference type="EMBL" id="BSND01000003">
    <property type="protein sequence ID" value="GLP98852.1"/>
    <property type="molecule type" value="Genomic_DNA"/>
</dbReference>
<keyword evidence="2" id="KW-0732">Signal</keyword>
<accession>A0ABQ5TRN4</accession>
<evidence type="ECO:0000313" key="4">
    <source>
        <dbReference type="Proteomes" id="UP001161423"/>
    </source>
</evidence>
<keyword evidence="1" id="KW-1133">Transmembrane helix</keyword>
<dbReference type="RefSeq" id="WP_284722457.1">
    <property type="nucleotide sequence ID" value="NZ_BSND01000003.1"/>
</dbReference>
<proteinExistence type="predicted"/>
<reference evidence="3" key="2">
    <citation type="submission" date="2023-01" db="EMBL/GenBank/DDBJ databases">
        <title>Draft genome sequence of Methylophaga thalassica strain NBRC 102424.</title>
        <authorList>
            <person name="Sun Q."/>
            <person name="Mori K."/>
        </authorList>
    </citation>
    <scope>NUCLEOTIDE SEQUENCE</scope>
    <source>
        <strain evidence="3">NBRC 102424</strain>
    </source>
</reference>
<protein>
    <recommendedName>
        <fullName evidence="5">VPLPA-CTERM protein sorting domain-containing protein</fullName>
    </recommendedName>
</protein>
<feature type="transmembrane region" description="Helical" evidence="1">
    <location>
        <begin position="140"/>
        <end position="159"/>
    </location>
</feature>
<sequence>MKKAMLFVIALFFSVAANAATLNLTKGDPAFTNNATQEIDLANGSTVLASGTTGNGAWESSFSLFTNDATPVVIEWSFNPESNLDNATIAFGVLGGAIQNFNITGDFSFTAVLTAGLTYVLDIYDATGKALNYSLSVSAVPVPAALFLLAPALLGFLGFRRKAIAA</sequence>
<name>A0ABQ5TRN4_9GAMM</name>
<keyword evidence="1" id="KW-0472">Membrane</keyword>
<keyword evidence="4" id="KW-1185">Reference proteome</keyword>
<dbReference type="Proteomes" id="UP001161423">
    <property type="component" value="Unassembled WGS sequence"/>
</dbReference>
<keyword evidence="1" id="KW-0812">Transmembrane</keyword>
<evidence type="ECO:0000256" key="1">
    <source>
        <dbReference type="SAM" id="Phobius"/>
    </source>
</evidence>
<evidence type="ECO:0000313" key="3">
    <source>
        <dbReference type="EMBL" id="GLP98852.1"/>
    </source>
</evidence>
<feature type="signal peptide" evidence="2">
    <location>
        <begin position="1"/>
        <end position="19"/>
    </location>
</feature>